<keyword evidence="2" id="KW-0547">Nucleotide-binding</keyword>
<dbReference type="PROSITE" id="PS51192">
    <property type="entry name" value="HELICASE_ATP_BIND_1"/>
    <property type="match status" value="1"/>
</dbReference>
<evidence type="ECO:0000256" key="4">
    <source>
        <dbReference type="ARBA" id="ARBA00022806"/>
    </source>
</evidence>
<dbReference type="FunFam" id="3.40.50.300:FF:000526">
    <property type="entry name" value="DExH-box ATP-dependent RNA helicase DExH3"/>
    <property type="match status" value="1"/>
</dbReference>
<dbReference type="InterPro" id="IPR007502">
    <property type="entry name" value="Helicase-assoc_dom"/>
</dbReference>
<proteinExistence type="inferred from homology"/>
<accession>A0A5N6MPV9</accession>
<dbReference type="SMART" id="SM00490">
    <property type="entry name" value="HELICc"/>
    <property type="match status" value="1"/>
</dbReference>
<dbReference type="Pfam" id="PF26026">
    <property type="entry name" value="RNA_hel_CTD"/>
    <property type="match status" value="1"/>
</dbReference>
<dbReference type="PROSITE" id="PS51194">
    <property type="entry name" value="HELICASE_CTER"/>
    <property type="match status" value="1"/>
</dbReference>
<dbReference type="CDD" id="cd17917">
    <property type="entry name" value="DEXHc_RHA-like"/>
    <property type="match status" value="1"/>
</dbReference>
<dbReference type="SUPFAM" id="SSF54768">
    <property type="entry name" value="dsRNA-binding domain-like"/>
    <property type="match status" value="1"/>
</dbReference>
<evidence type="ECO:0000313" key="11">
    <source>
        <dbReference type="EMBL" id="KAD3642310.1"/>
    </source>
</evidence>
<comment type="similarity">
    <text evidence="8">Belongs to the DExH box helicase family.</text>
</comment>
<comment type="catalytic activity">
    <reaction evidence="7">
        <text>ATP + H2O = ADP + phosphate + H(+)</text>
        <dbReference type="Rhea" id="RHEA:13065"/>
        <dbReference type="ChEBI" id="CHEBI:15377"/>
        <dbReference type="ChEBI" id="CHEBI:15378"/>
        <dbReference type="ChEBI" id="CHEBI:30616"/>
        <dbReference type="ChEBI" id="CHEBI:43474"/>
        <dbReference type="ChEBI" id="CHEBI:456216"/>
        <dbReference type="EC" id="3.6.4.13"/>
    </reaction>
</comment>
<feature type="domain" description="Helicase C-terminal" evidence="10">
    <location>
        <begin position="568"/>
        <end position="742"/>
    </location>
</feature>
<protein>
    <recommendedName>
        <fullName evidence="1">RNA helicase</fullName>
        <ecNumber evidence="1">3.6.4.13</ecNumber>
    </recommendedName>
</protein>
<evidence type="ECO:0000256" key="2">
    <source>
        <dbReference type="ARBA" id="ARBA00022741"/>
    </source>
</evidence>
<dbReference type="PANTHER" id="PTHR18934:SF146">
    <property type="entry name" value="DEXH-BOX ATP-DEPENDENT RNA HELICASE DEXH5, MITOCHONDRIAL"/>
    <property type="match status" value="1"/>
</dbReference>
<dbReference type="Gene3D" id="3.30.160.20">
    <property type="match status" value="1"/>
</dbReference>
<keyword evidence="5" id="KW-0067">ATP-binding</keyword>
<dbReference type="OrthoDB" id="5600252at2759"/>
<evidence type="ECO:0000259" key="9">
    <source>
        <dbReference type="PROSITE" id="PS51192"/>
    </source>
</evidence>
<dbReference type="SUPFAM" id="SSF52540">
    <property type="entry name" value="P-loop containing nucleoside triphosphate hydrolases"/>
    <property type="match status" value="1"/>
</dbReference>
<dbReference type="InterPro" id="IPR011545">
    <property type="entry name" value="DEAD/DEAH_box_helicase_dom"/>
</dbReference>
<dbReference type="GO" id="GO:0003724">
    <property type="term" value="F:RNA helicase activity"/>
    <property type="evidence" value="ECO:0007669"/>
    <property type="project" value="UniProtKB-EC"/>
</dbReference>
<dbReference type="Pfam" id="PF00271">
    <property type="entry name" value="Helicase_C"/>
    <property type="match status" value="1"/>
</dbReference>
<keyword evidence="3" id="KW-0378">Hydrolase</keyword>
<comment type="caution">
    <text evidence="11">The sequence shown here is derived from an EMBL/GenBank/DDBJ whole genome shotgun (WGS) entry which is preliminary data.</text>
</comment>
<sequence>MDIRLSEYPQPQRPHHTNAIRFLITTLFCITTTVPPPFSATGIVNIRVYGSWRPLHHRLHFVITSFASIPSTSFSVADNINSSSVNSTSSLSNPYSYFHPQNEQHKKLSTVDAVVDVDSVREFEFSDNPGVIGYDSLDSWKWRLTTLLHSKDKQELVSKEKKDRIIYDQIASLASKLGLHSRLYAKVVVVSKVPLPNYRFDLDDKRPQREVILSPGLHRRVGDRLRTYLSHKTKSMNGSQGKLFPVAIISGNTANNGSLEQKASFPKSKAVSDNEIWRRSMQLSMEQQAWQKSAEGQKMLAFRRSLPAYKVKDAILKYISKNQVVIISGETGCGKTTQVPQFILESEINSLRGATCSIICTQPRRISAMSVSERIAVERGEKLGENVGYKVRLEGKKGRNTHLLFCTSGILLRRLLIDKDLKGVTHVIMDEVHERGIDEDFLLTIMKELLPCRPELRLVLMSATVNAEIFSSYFDGAPLIQIPGVTYPVRTHFLENILESTGYILTADNQINDYGQVWKLNKQTLNKRKSQIIAAVGEALVSADYSGYSQQTKESLLCWNPDCINFNLIECILCNICENEKPGGVLVFMTGWDDISALKEKLQAHSVLGDQDRVLLLTCHSSMSSSEQRLIFEKVATGMRKIVLATNIAETSITIDDLVFVIDCGKAKEASYDALNNTPCLLPSWISKVSAIQRRGRCGRAQPGGCYHLYPKCVYDDFADYPLPKILKSPLQSLCLQIKSLNLGSISGFLSRALQSPELLAVQNAIEYLKLIGALDENENLTILGGYLAMLPMEPKHGKMLVMSAVLNCLDPILTIVAGLSVRDPFLAPLETKELAEAAKAQFSHGFSDHLALVRAYNGWKVAEQKLIGYKYCRKNFLSPQSMKAIDSFRREIQSVLKNIRLIDDKASSYNTYSFDENLVRAVICSGLYPGICSVVYKENSLSLKTMEDGLVLLHSKSINARASNISYPWLVFNKKVKVNSVYLQDSTAVSDSMLLLFGGSILKGDVEGHVKMLGGYLEFFMEPAVAIMYQTLKRELDELFQSKLINPKMNLQAHRKLISAIQLLLSGDQCGGRFVYNHQVIHSNLIPSVASPSLPPTLVCEPESGPGGDNSKSQLQTLLARAGYSAPMYRTSSSNNQFMAVCEFNGMQIMGRPCNNKKQAEKDAASKALGWLMGGNHVTQETINSISMIMKKSNKNHN</sequence>
<dbReference type="SMART" id="SM00847">
    <property type="entry name" value="HA2"/>
    <property type="match status" value="1"/>
</dbReference>
<evidence type="ECO:0000259" key="10">
    <source>
        <dbReference type="PROSITE" id="PS51194"/>
    </source>
</evidence>
<dbReference type="GO" id="GO:0005634">
    <property type="term" value="C:nucleus"/>
    <property type="evidence" value="ECO:0007669"/>
    <property type="project" value="TreeGrafter"/>
</dbReference>
<dbReference type="GO" id="GO:0016787">
    <property type="term" value="F:hydrolase activity"/>
    <property type="evidence" value="ECO:0007669"/>
    <property type="project" value="UniProtKB-KW"/>
</dbReference>
<evidence type="ECO:0000256" key="5">
    <source>
        <dbReference type="ARBA" id="ARBA00022840"/>
    </source>
</evidence>
<dbReference type="FunFam" id="3.40.50.300:FF:000480">
    <property type="entry name" value="DExH-box ATP-dependent RNA helicase DExH3"/>
    <property type="match status" value="1"/>
</dbReference>
<dbReference type="InterPro" id="IPR014720">
    <property type="entry name" value="dsRBD_dom"/>
</dbReference>
<evidence type="ECO:0000256" key="7">
    <source>
        <dbReference type="ARBA" id="ARBA00047984"/>
    </source>
</evidence>
<dbReference type="EC" id="3.6.4.13" evidence="1"/>
<keyword evidence="12" id="KW-1185">Reference proteome</keyword>
<evidence type="ECO:0000256" key="8">
    <source>
        <dbReference type="ARBA" id="ARBA00060772"/>
    </source>
</evidence>
<keyword evidence="4" id="KW-0347">Helicase</keyword>
<dbReference type="Pfam" id="PF00035">
    <property type="entry name" value="dsrm"/>
    <property type="match status" value="1"/>
</dbReference>
<dbReference type="CDD" id="cd18791">
    <property type="entry name" value="SF2_C_RHA"/>
    <property type="match status" value="1"/>
</dbReference>
<dbReference type="AlphaFoldDB" id="A0A5N6MPV9"/>
<dbReference type="Proteomes" id="UP000326396">
    <property type="component" value="Linkage Group LG5"/>
</dbReference>
<dbReference type="InterPro" id="IPR001650">
    <property type="entry name" value="Helicase_C-like"/>
</dbReference>
<dbReference type="InterPro" id="IPR059023">
    <property type="entry name" value="RNA_hel_CTD"/>
</dbReference>
<dbReference type="SMART" id="SM00358">
    <property type="entry name" value="DSRM"/>
    <property type="match status" value="1"/>
</dbReference>
<evidence type="ECO:0000256" key="6">
    <source>
        <dbReference type="ARBA" id="ARBA00022884"/>
    </source>
</evidence>
<dbReference type="PANTHER" id="PTHR18934">
    <property type="entry name" value="ATP-DEPENDENT RNA HELICASE"/>
    <property type="match status" value="1"/>
</dbReference>
<dbReference type="Gene3D" id="1.20.120.1080">
    <property type="match status" value="1"/>
</dbReference>
<evidence type="ECO:0000256" key="1">
    <source>
        <dbReference type="ARBA" id="ARBA00012552"/>
    </source>
</evidence>
<dbReference type="GO" id="GO:0005524">
    <property type="term" value="F:ATP binding"/>
    <property type="evidence" value="ECO:0007669"/>
    <property type="project" value="UniProtKB-KW"/>
</dbReference>
<feature type="domain" description="Helicase ATP-binding" evidence="9">
    <location>
        <begin position="316"/>
        <end position="483"/>
    </location>
</feature>
<dbReference type="SMART" id="SM00487">
    <property type="entry name" value="DEXDc"/>
    <property type="match status" value="1"/>
</dbReference>
<evidence type="ECO:0000256" key="3">
    <source>
        <dbReference type="ARBA" id="ARBA00022801"/>
    </source>
</evidence>
<name>A0A5N6MPV9_9ASTR</name>
<evidence type="ECO:0000313" key="12">
    <source>
        <dbReference type="Proteomes" id="UP000326396"/>
    </source>
</evidence>
<gene>
    <name evidence="11" type="ORF">E3N88_31534</name>
</gene>
<dbReference type="GO" id="GO:0003723">
    <property type="term" value="F:RNA binding"/>
    <property type="evidence" value="ECO:0007669"/>
    <property type="project" value="UniProtKB-KW"/>
</dbReference>
<dbReference type="InterPro" id="IPR011709">
    <property type="entry name" value="DEAD-box_helicase_OB_fold"/>
</dbReference>
<dbReference type="InterPro" id="IPR027417">
    <property type="entry name" value="P-loop_NTPase"/>
</dbReference>
<keyword evidence="6" id="KW-0694">RNA-binding</keyword>
<dbReference type="Gene3D" id="3.40.50.300">
    <property type="entry name" value="P-loop containing nucleotide triphosphate hydrolases"/>
    <property type="match status" value="2"/>
</dbReference>
<reference evidence="11 12" key="1">
    <citation type="submission" date="2019-05" db="EMBL/GenBank/DDBJ databases">
        <title>Mikania micrantha, genome provides insights into the molecular mechanism of rapid growth.</title>
        <authorList>
            <person name="Liu B."/>
        </authorList>
    </citation>
    <scope>NUCLEOTIDE SEQUENCE [LARGE SCALE GENOMIC DNA]</scope>
    <source>
        <strain evidence="11">NLD-2019</strain>
        <tissue evidence="11">Leaf</tissue>
    </source>
</reference>
<dbReference type="EMBL" id="SZYD01000015">
    <property type="protein sequence ID" value="KAD3642310.1"/>
    <property type="molecule type" value="Genomic_DNA"/>
</dbReference>
<dbReference type="Pfam" id="PF21010">
    <property type="entry name" value="HA2_C"/>
    <property type="match status" value="1"/>
</dbReference>
<dbReference type="Pfam" id="PF07717">
    <property type="entry name" value="OB_NTP_bind"/>
    <property type="match status" value="1"/>
</dbReference>
<dbReference type="InterPro" id="IPR014001">
    <property type="entry name" value="Helicase_ATP-bd"/>
</dbReference>
<organism evidence="11 12">
    <name type="scientific">Mikania micrantha</name>
    <name type="common">bitter vine</name>
    <dbReference type="NCBI Taxonomy" id="192012"/>
    <lineage>
        <taxon>Eukaryota</taxon>
        <taxon>Viridiplantae</taxon>
        <taxon>Streptophyta</taxon>
        <taxon>Embryophyta</taxon>
        <taxon>Tracheophyta</taxon>
        <taxon>Spermatophyta</taxon>
        <taxon>Magnoliopsida</taxon>
        <taxon>eudicotyledons</taxon>
        <taxon>Gunneridae</taxon>
        <taxon>Pentapetalae</taxon>
        <taxon>asterids</taxon>
        <taxon>campanulids</taxon>
        <taxon>Asterales</taxon>
        <taxon>Asteraceae</taxon>
        <taxon>Asteroideae</taxon>
        <taxon>Heliantheae alliance</taxon>
        <taxon>Eupatorieae</taxon>
        <taxon>Mikania</taxon>
    </lineage>
</organism>
<dbReference type="Pfam" id="PF00270">
    <property type="entry name" value="DEAD"/>
    <property type="match status" value="1"/>
</dbReference>
<dbReference type="FunFam" id="1.20.120.1080:FF:000002">
    <property type="entry name" value="Putative ATP-dependent RNA helicase DHX36"/>
    <property type="match status" value="1"/>
</dbReference>